<dbReference type="OrthoDB" id="8196889at2759"/>
<dbReference type="Proteomes" id="UP000279307">
    <property type="component" value="Chromosome 12"/>
</dbReference>
<dbReference type="InterPro" id="IPR026694">
    <property type="entry name" value="CUSTOS"/>
</dbReference>
<name>A0A026WQ80_OOCBI</name>
<dbReference type="STRING" id="2015173.A0A026WQ80"/>
<dbReference type="GO" id="GO:0005635">
    <property type="term" value="C:nuclear envelope"/>
    <property type="evidence" value="ECO:0007669"/>
    <property type="project" value="UniProtKB-SubCell"/>
</dbReference>
<keyword evidence="6" id="KW-0539">Nucleus</keyword>
<dbReference type="GO" id="GO:0016055">
    <property type="term" value="P:Wnt signaling pathway"/>
    <property type="evidence" value="ECO:0007669"/>
    <property type="project" value="UniProtKB-KW"/>
</dbReference>
<evidence type="ECO:0000256" key="5">
    <source>
        <dbReference type="ARBA" id="ARBA00022687"/>
    </source>
</evidence>
<keyword evidence="4" id="KW-0217">Developmental protein</keyword>
<evidence type="ECO:0000256" key="3">
    <source>
        <dbReference type="ARBA" id="ARBA00013465"/>
    </source>
</evidence>
<dbReference type="EMBL" id="KK107131">
    <property type="protein sequence ID" value="EZA58160.1"/>
    <property type="molecule type" value="Genomic_DNA"/>
</dbReference>
<dbReference type="EMBL" id="QOIP01000012">
    <property type="protein sequence ID" value="RLU16349.1"/>
    <property type="molecule type" value="Genomic_DNA"/>
</dbReference>
<sequence length="202" mass="23480">MTKDEEGKNISSSEDEMFINNVKDVIDQQFLNDDLYNKEKTEVFQSKELETNQPHGKSLRVNSEQEDTFMNFGISATFQNFVAKKLDKLLEGTIKLKDKKNTECSLEHKRKEHKSTGIKLLSTSTTYLNTEITEAHADCGKKFKRKKYKIIEDDDALLKFREAAVDSERILSKSYTEAWVNRRPEPDFKYKRLKNGILVEQA</sequence>
<comment type="subcellular location">
    <subcellularLocation>
        <location evidence="1">Nucleus envelope</location>
    </subcellularLocation>
</comment>
<comment type="similarity">
    <text evidence="2">Belongs to the CUSTOS family.</text>
</comment>
<organism evidence="7 9">
    <name type="scientific">Ooceraea biroi</name>
    <name type="common">Clonal raider ant</name>
    <name type="synonym">Cerapachys biroi</name>
    <dbReference type="NCBI Taxonomy" id="2015173"/>
    <lineage>
        <taxon>Eukaryota</taxon>
        <taxon>Metazoa</taxon>
        <taxon>Ecdysozoa</taxon>
        <taxon>Arthropoda</taxon>
        <taxon>Hexapoda</taxon>
        <taxon>Insecta</taxon>
        <taxon>Pterygota</taxon>
        <taxon>Neoptera</taxon>
        <taxon>Endopterygota</taxon>
        <taxon>Hymenoptera</taxon>
        <taxon>Apocrita</taxon>
        <taxon>Aculeata</taxon>
        <taxon>Formicoidea</taxon>
        <taxon>Formicidae</taxon>
        <taxon>Dorylinae</taxon>
        <taxon>Ooceraea</taxon>
    </lineage>
</organism>
<reference evidence="7 9" key="1">
    <citation type="journal article" date="2014" name="Curr. Biol.">
        <title>The genome of the clonal raider ant Cerapachys biroi.</title>
        <authorList>
            <person name="Oxley P.R."/>
            <person name="Ji L."/>
            <person name="Fetter-Pruneda I."/>
            <person name="McKenzie S.K."/>
            <person name="Li C."/>
            <person name="Hu H."/>
            <person name="Zhang G."/>
            <person name="Kronauer D.J."/>
        </authorList>
    </citation>
    <scope>NUCLEOTIDE SEQUENCE [LARGE SCALE GENOMIC DNA]</scope>
</reference>
<evidence type="ECO:0000313" key="7">
    <source>
        <dbReference type="EMBL" id="EZA58160.1"/>
    </source>
</evidence>
<dbReference type="Proteomes" id="UP000053097">
    <property type="component" value="Unassembled WGS sequence"/>
</dbReference>
<accession>A0A026WQ80</accession>
<dbReference type="OMA" id="TFQNYVA"/>
<evidence type="ECO:0000256" key="4">
    <source>
        <dbReference type="ARBA" id="ARBA00022473"/>
    </source>
</evidence>
<proteinExistence type="inferred from homology"/>
<keyword evidence="9" id="KW-1185">Reference proteome</keyword>
<evidence type="ECO:0000256" key="6">
    <source>
        <dbReference type="ARBA" id="ARBA00023242"/>
    </source>
</evidence>
<protein>
    <recommendedName>
        <fullName evidence="3">Protein CUSTOS</fullName>
    </recommendedName>
</protein>
<reference evidence="8" key="2">
    <citation type="journal article" date="2018" name="Genome Res.">
        <title>The genomic architecture and molecular evolution of ant odorant receptors.</title>
        <authorList>
            <person name="McKenzie S.K."/>
            <person name="Kronauer D.J.C."/>
        </authorList>
    </citation>
    <scope>NUCLEOTIDE SEQUENCE [LARGE SCALE GENOMIC DNA]</scope>
    <source>
        <strain evidence="8">Clonal line C1</strain>
    </source>
</reference>
<evidence type="ECO:0000313" key="8">
    <source>
        <dbReference type="EMBL" id="RLU16349.1"/>
    </source>
</evidence>
<gene>
    <name evidence="8" type="ORF">DMN91_012109</name>
    <name evidence="7" type="ORF">X777_01524</name>
</gene>
<evidence type="ECO:0000256" key="2">
    <source>
        <dbReference type="ARBA" id="ARBA00008632"/>
    </source>
</evidence>
<reference evidence="8" key="3">
    <citation type="submission" date="2018-07" db="EMBL/GenBank/DDBJ databases">
        <authorList>
            <person name="Mckenzie S.K."/>
            <person name="Kronauer D.J.C."/>
        </authorList>
    </citation>
    <scope>NUCLEOTIDE SEQUENCE</scope>
    <source>
        <strain evidence="8">Clonal line C1</strain>
    </source>
</reference>
<evidence type="ECO:0000256" key="1">
    <source>
        <dbReference type="ARBA" id="ARBA00004259"/>
    </source>
</evidence>
<dbReference type="PANTHER" id="PTHR14482:SF0">
    <property type="entry name" value="PROTEIN CUSTOS"/>
    <property type="match status" value="1"/>
</dbReference>
<evidence type="ECO:0000313" key="9">
    <source>
        <dbReference type="Proteomes" id="UP000053097"/>
    </source>
</evidence>
<dbReference type="AlphaFoldDB" id="A0A026WQ80"/>
<keyword evidence="5" id="KW-0879">Wnt signaling pathway</keyword>
<dbReference type="PANTHER" id="PTHR14482">
    <property type="entry name" value="CHROMOSOME 12 ORF 43 HOMOLOG"/>
    <property type="match status" value="1"/>
</dbReference>